<proteinExistence type="predicted"/>
<organism evidence="2 3">
    <name type="scientific">Streptomyces griseorubiginosus</name>
    <dbReference type="NCBI Taxonomy" id="67304"/>
    <lineage>
        <taxon>Bacteria</taxon>
        <taxon>Bacillati</taxon>
        <taxon>Actinomycetota</taxon>
        <taxon>Actinomycetes</taxon>
        <taxon>Kitasatosporales</taxon>
        <taxon>Streptomycetaceae</taxon>
        <taxon>Streptomyces</taxon>
    </lineage>
</organism>
<sequence>MYALTHPEMQDIHSNGTSVDSLDRTTDQINLILDQ</sequence>
<gene>
    <name evidence="2" type="ORF">DWG14_00882</name>
</gene>
<accession>A0AAI8KVP1</accession>
<name>A0AAI8KVP1_9ACTN</name>
<protein>
    <submittedName>
        <fullName evidence="2">Uncharacterized protein</fullName>
    </submittedName>
</protein>
<evidence type="ECO:0000256" key="1">
    <source>
        <dbReference type="SAM" id="MobiDB-lite"/>
    </source>
</evidence>
<dbReference type="Proteomes" id="UP000265765">
    <property type="component" value="Chromosome"/>
</dbReference>
<dbReference type="EMBL" id="CP032427">
    <property type="protein sequence ID" value="AYC36672.1"/>
    <property type="molecule type" value="Genomic_DNA"/>
</dbReference>
<dbReference type="KEGG" id="sge:DWG14_00882"/>
<evidence type="ECO:0000313" key="2">
    <source>
        <dbReference type="EMBL" id="AYC36672.1"/>
    </source>
</evidence>
<reference evidence="2 3" key="1">
    <citation type="submission" date="2018-09" db="EMBL/GenBank/DDBJ databases">
        <title>Production of Trimethoprim by Streptomyces sp. 3E-1.</title>
        <authorList>
            <person name="Kang H.J."/>
            <person name="Kim S.B."/>
        </authorList>
    </citation>
    <scope>NUCLEOTIDE SEQUENCE [LARGE SCALE GENOMIC DNA]</scope>
    <source>
        <strain evidence="2 3">3E-1</strain>
    </source>
</reference>
<dbReference type="AlphaFoldDB" id="A0AAI8KVP1"/>
<feature type="region of interest" description="Disordered" evidence="1">
    <location>
        <begin position="1"/>
        <end position="24"/>
    </location>
</feature>
<evidence type="ECO:0000313" key="3">
    <source>
        <dbReference type="Proteomes" id="UP000265765"/>
    </source>
</evidence>